<evidence type="ECO:0000313" key="2">
    <source>
        <dbReference type="Proteomes" id="UP000294919"/>
    </source>
</evidence>
<dbReference type="RefSeq" id="WP_132248296.1">
    <property type="nucleotide sequence ID" value="NZ_SLWV01000048.1"/>
</dbReference>
<organism evidence="1 2">
    <name type="scientific">Marinisporobacter balticus</name>
    <dbReference type="NCBI Taxonomy" id="2018667"/>
    <lineage>
        <taxon>Bacteria</taxon>
        <taxon>Bacillati</taxon>
        <taxon>Bacillota</taxon>
        <taxon>Clostridia</taxon>
        <taxon>Peptostreptococcales</taxon>
        <taxon>Thermotaleaceae</taxon>
        <taxon>Marinisporobacter</taxon>
    </lineage>
</organism>
<keyword evidence="2" id="KW-1185">Reference proteome</keyword>
<sequence length="146" mass="16372">MGMTTSYKRAKMYVYCSKQALINMKWDLRDGISDLEALIASTGVSALGFINPVTGILAFSLTTAYGLMSVCSSDRALATTLERKIDTMNNRDYAVLKFEVELAYSVSDLVKDKPSSMEVIYLDKFRNIGSTRFNDSELIEYINNNM</sequence>
<dbReference type="EMBL" id="SLWV01000048">
    <property type="protein sequence ID" value="TCO68100.1"/>
    <property type="molecule type" value="Genomic_DNA"/>
</dbReference>
<reference evidence="1 2" key="1">
    <citation type="submission" date="2019-03" db="EMBL/GenBank/DDBJ databases">
        <title>Genomic Encyclopedia of Type Strains, Phase IV (KMG-IV): sequencing the most valuable type-strain genomes for metagenomic binning, comparative biology and taxonomic classification.</title>
        <authorList>
            <person name="Goeker M."/>
        </authorList>
    </citation>
    <scope>NUCLEOTIDE SEQUENCE [LARGE SCALE GENOMIC DNA]</scope>
    <source>
        <strain evidence="1 2">DSM 102940</strain>
    </source>
</reference>
<protein>
    <submittedName>
        <fullName evidence="1">Uncharacterized protein</fullName>
    </submittedName>
</protein>
<accession>A0A4V2S9P0</accession>
<dbReference type="AlphaFoldDB" id="A0A4V2S9P0"/>
<proteinExistence type="predicted"/>
<evidence type="ECO:0000313" key="1">
    <source>
        <dbReference type="EMBL" id="TCO68100.1"/>
    </source>
</evidence>
<name>A0A4V2S9P0_9FIRM</name>
<comment type="caution">
    <text evidence="1">The sequence shown here is derived from an EMBL/GenBank/DDBJ whole genome shotgun (WGS) entry which is preliminary data.</text>
</comment>
<gene>
    <name evidence="1" type="ORF">EV214_14811</name>
</gene>
<dbReference type="Proteomes" id="UP000294919">
    <property type="component" value="Unassembled WGS sequence"/>
</dbReference>